<gene>
    <name evidence="2" type="ORF">LCGC14_1411980</name>
</gene>
<dbReference type="AlphaFoldDB" id="A0A0F9M9F5"/>
<reference evidence="2" key="1">
    <citation type="journal article" date="2015" name="Nature">
        <title>Complex archaea that bridge the gap between prokaryotes and eukaryotes.</title>
        <authorList>
            <person name="Spang A."/>
            <person name="Saw J.H."/>
            <person name="Jorgensen S.L."/>
            <person name="Zaremba-Niedzwiedzka K."/>
            <person name="Martijn J."/>
            <person name="Lind A.E."/>
            <person name="van Eijk R."/>
            <person name="Schleper C."/>
            <person name="Guy L."/>
            <person name="Ettema T.J."/>
        </authorList>
    </citation>
    <scope>NUCLEOTIDE SEQUENCE</scope>
</reference>
<evidence type="ECO:0000256" key="1">
    <source>
        <dbReference type="SAM" id="Phobius"/>
    </source>
</evidence>
<comment type="caution">
    <text evidence="2">The sequence shown here is derived from an EMBL/GenBank/DDBJ whole genome shotgun (WGS) entry which is preliminary data.</text>
</comment>
<keyword evidence="1" id="KW-1133">Transmembrane helix</keyword>
<feature type="transmembrane region" description="Helical" evidence="1">
    <location>
        <begin position="6"/>
        <end position="23"/>
    </location>
</feature>
<dbReference type="EMBL" id="LAZR01009324">
    <property type="protein sequence ID" value="KKM73295.1"/>
    <property type="molecule type" value="Genomic_DNA"/>
</dbReference>
<organism evidence="2">
    <name type="scientific">marine sediment metagenome</name>
    <dbReference type="NCBI Taxonomy" id="412755"/>
    <lineage>
        <taxon>unclassified sequences</taxon>
        <taxon>metagenomes</taxon>
        <taxon>ecological metagenomes</taxon>
    </lineage>
</organism>
<name>A0A0F9M9F5_9ZZZZ</name>
<keyword evidence="1" id="KW-0812">Transmembrane</keyword>
<keyword evidence="1" id="KW-0472">Membrane</keyword>
<evidence type="ECO:0000313" key="2">
    <source>
        <dbReference type="EMBL" id="KKM73295.1"/>
    </source>
</evidence>
<sequence length="78" mass="9074">MTKDIINFLWAVFLTFVLCFWSYNYGKHQGRKLHNADETVRRSEILHQLNDPVITEAINLDVDGITIWGDPNGRIMVI</sequence>
<protein>
    <submittedName>
        <fullName evidence="2">Uncharacterized protein</fullName>
    </submittedName>
</protein>
<proteinExistence type="predicted"/>
<accession>A0A0F9M9F5</accession>